<reference evidence="4" key="2">
    <citation type="submission" date="2014-06" db="EMBL/GenBank/DDBJ databases">
        <authorList>
            <person name="Genoscope - CEA"/>
        </authorList>
    </citation>
    <scope>NUCLEOTIDE SEQUENCE</scope>
</reference>
<dbReference type="GO" id="GO:0009627">
    <property type="term" value="P:systemic acquired resistance"/>
    <property type="evidence" value="ECO:0007669"/>
    <property type="project" value="InterPro"/>
</dbReference>
<dbReference type="Proteomes" id="UP001295469">
    <property type="component" value="Chromosome A02"/>
</dbReference>
<gene>
    <name evidence="4" type="primary">BnaA02g30210D</name>
    <name evidence="3" type="ORF">DARMORV10_A02P37500.1</name>
    <name evidence="4" type="ORF">GSBRNA2T00091667001</name>
</gene>
<dbReference type="OMA" id="KHADYTC"/>
<name>A0A078ICW9_BRANA</name>
<dbReference type="InterPro" id="IPR039265">
    <property type="entry name" value="DIR1-like"/>
</dbReference>
<reference evidence="3" key="3">
    <citation type="submission" date="2021-01" db="EMBL/GenBank/DDBJ databases">
        <authorList>
            <consortium name="Genoscope - CEA"/>
            <person name="William W."/>
        </authorList>
    </citation>
    <scope>NUCLEOTIDE SEQUENCE</scope>
</reference>
<dbReference type="AlphaFoldDB" id="A0A078ICW9"/>
<feature type="domain" description="Bifunctional inhibitor/plant lipid transfer protein/seed storage helical" evidence="2">
    <location>
        <begin position="32"/>
        <end position="104"/>
    </location>
</feature>
<dbReference type="SMR" id="A0A078ICW9"/>
<dbReference type="Proteomes" id="UP000028999">
    <property type="component" value="Unassembled WGS sequence"/>
</dbReference>
<dbReference type="Gramene" id="CDY48760">
    <property type="protein sequence ID" value="CDY48760"/>
    <property type="gene ID" value="GSBRNA2T00091667001"/>
</dbReference>
<dbReference type="PaxDb" id="3708-A0A078ICW9"/>
<reference evidence="4 5" key="1">
    <citation type="journal article" date="2014" name="Science">
        <title>Plant genetics. Early allopolyploid evolution in the post-Neolithic Brassica napus oilseed genome.</title>
        <authorList>
            <person name="Chalhoub B."/>
            <person name="Denoeud F."/>
            <person name="Liu S."/>
            <person name="Parkin I.A."/>
            <person name="Tang H."/>
            <person name="Wang X."/>
            <person name="Chiquet J."/>
            <person name="Belcram H."/>
            <person name="Tong C."/>
            <person name="Samans B."/>
            <person name="Correa M."/>
            <person name="Da Silva C."/>
            <person name="Just J."/>
            <person name="Falentin C."/>
            <person name="Koh C.S."/>
            <person name="Le Clainche I."/>
            <person name="Bernard M."/>
            <person name="Bento P."/>
            <person name="Noel B."/>
            <person name="Labadie K."/>
            <person name="Alberti A."/>
            <person name="Charles M."/>
            <person name="Arnaud D."/>
            <person name="Guo H."/>
            <person name="Daviaud C."/>
            <person name="Alamery S."/>
            <person name="Jabbari K."/>
            <person name="Zhao M."/>
            <person name="Edger P.P."/>
            <person name="Chelaifa H."/>
            <person name="Tack D."/>
            <person name="Lassalle G."/>
            <person name="Mestiri I."/>
            <person name="Schnel N."/>
            <person name="Le Paslier M.C."/>
            <person name="Fan G."/>
            <person name="Renault V."/>
            <person name="Bayer P.E."/>
            <person name="Golicz A.A."/>
            <person name="Manoli S."/>
            <person name="Lee T.H."/>
            <person name="Thi V.H."/>
            <person name="Chalabi S."/>
            <person name="Hu Q."/>
            <person name="Fan C."/>
            <person name="Tollenaere R."/>
            <person name="Lu Y."/>
            <person name="Battail C."/>
            <person name="Shen J."/>
            <person name="Sidebottom C.H."/>
            <person name="Wang X."/>
            <person name="Canaguier A."/>
            <person name="Chauveau A."/>
            <person name="Berard A."/>
            <person name="Deniot G."/>
            <person name="Guan M."/>
            <person name="Liu Z."/>
            <person name="Sun F."/>
            <person name="Lim Y.P."/>
            <person name="Lyons E."/>
            <person name="Town C.D."/>
            <person name="Bancroft I."/>
            <person name="Wang X."/>
            <person name="Meng J."/>
            <person name="Ma J."/>
            <person name="Pires J.C."/>
            <person name="King G.J."/>
            <person name="Brunel D."/>
            <person name="Delourme R."/>
            <person name="Renard M."/>
            <person name="Aury J.M."/>
            <person name="Adams K.L."/>
            <person name="Batley J."/>
            <person name="Snowdon R.J."/>
            <person name="Tost J."/>
            <person name="Edwards D."/>
            <person name="Zhou Y."/>
            <person name="Hua W."/>
            <person name="Sharpe A.G."/>
            <person name="Paterson A.H."/>
            <person name="Guan C."/>
            <person name="Wincker P."/>
        </authorList>
    </citation>
    <scope>NUCLEOTIDE SEQUENCE [LARGE SCALE GENOMIC DNA]</scope>
    <source>
        <strain evidence="5">cv. Darmor-bzh</strain>
    </source>
</reference>
<dbReference type="InterPro" id="IPR016140">
    <property type="entry name" value="Bifunc_inhib/LTP/seed_store"/>
</dbReference>
<protein>
    <submittedName>
        <fullName evidence="3">(rape) hypothetical protein</fullName>
    </submittedName>
    <submittedName>
        <fullName evidence="4">BnaA02g30210D protein</fullName>
    </submittedName>
</protein>
<organism evidence="4 5">
    <name type="scientific">Brassica napus</name>
    <name type="common">Rape</name>
    <dbReference type="NCBI Taxonomy" id="3708"/>
    <lineage>
        <taxon>Eukaryota</taxon>
        <taxon>Viridiplantae</taxon>
        <taxon>Streptophyta</taxon>
        <taxon>Embryophyta</taxon>
        <taxon>Tracheophyta</taxon>
        <taxon>Spermatophyta</taxon>
        <taxon>Magnoliopsida</taxon>
        <taxon>eudicotyledons</taxon>
        <taxon>Gunneridae</taxon>
        <taxon>Pentapetalae</taxon>
        <taxon>rosids</taxon>
        <taxon>malvids</taxon>
        <taxon>Brassicales</taxon>
        <taxon>Brassicaceae</taxon>
        <taxon>Brassiceae</taxon>
        <taxon>Brassica</taxon>
    </lineage>
</organism>
<evidence type="ECO:0000259" key="2">
    <source>
        <dbReference type="SMART" id="SM00499"/>
    </source>
</evidence>
<feature type="chain" id="PRO_5040561895" evidence="1">
    <location>
        <begin position="29"/>
        <end position="104"/>
    </location>
</feature>
<dbReference type="EMBL" id="HG994356">
    <property type="protein sequence ID" value="CAF2144085.1"/>
    <property type="molecule type" value="Genomic_DNA"/>
</dbReference>
<evidence type="ECO:0000256" key="1">
    <source>
        <dbReference type="SAM" id="SignalP"/>
    </source>
</evidence>
<keyword evidence="5" id="KW-1185">Reference proteome</keyword>
<feature type="signal peptide" evidence="1">
    <location>
        <begin position="1"/>
        <end position="28"/>
    </location>
</feature>
<dbReference type="InterPro" id="IPR044741">
    <property type="entry name" value="NsLTP-like"/>
</dbReference>
<dbReference type="SUPFAM" id="SSF47699">
    <property type="entry name" value="Bifunctional inhibitor/lipid-transfer protein/seed storage 2S albumin"/>
    <property type="match status" value="1"/>
</dbReference>
<keyword evidence="1" id="KW-0732">Signal</keyword>
<dbReference type="GO" id="GO:0005504">
    <property type="term" value="F:fatty acid binding"/>
    <property type="evidence" value="ECO:0007669"/>
    <property type="project" value="InterPro"/>
</dbReference>
<dbReference type="Pfam" id="PF14368">
    <property type="entry name" value="LTP_2"/>
    <property type="match status" value="1"/>
</dbReference>
<dbReference type="OrthoDB" id="643149at2759"/>
<dbReference type="Gene3D" id="1.10.110.10">
    <property type="entry name" value="Plant lipid-transfer and hydrophobic proteins"/>
    <property type="match status" value="1"/>
</dbReference>
<dbReference type="CDD" id="cd04660">
    <property type="entry name" value="nsLTP_like"/>
    <property type="match status" value="1"/>
</dbReference>
<dbReference type="KEGG" id="bna:106425178"/>
<dbReference type="SMART" id="SM00499">
    <property type="entry name" value="AAI"/>
    <property type="match status" value="1"/>
</dbReference>
<dbReference type="STRING" id="3708.A0A078ICW9"/>
<sequence>MASKKVGVMVMMMMIVVVMAIFAERSVAIDLCGMTQSELNECKPAVSKENPTNPSTLCCDYLKHADISCLCGYKNSPLLGSFGIDPALAAGLPTKCDMPNAPTC</sequence>
<evidence type="ECO:0000313" key="4">
    <source>
        <dbReference type="EMBL" id="CDY48760.1"/>
    </source>
</evidence>
<proteinExistence type="predicted"/>
<evidence type="ECO:0000313" key="5">
    <source>
        <dbReference type="Proteomes" id="UP000028999"/>
    </source>
</evidence>
<dbReference type="PANTHER" id="PTHR33122:SF74">
    <property type="entry name" value="BIFUNCTIONAL INHIBITOR_LIPID-TRANSFER PROTEIN_SEED STORAGE 2S ALBUMIN SUPERFAMILY PROTEIN"/>
    <property type="match status" value="1"/>
</dbReference>
<dbReference type="InterPro" id="IPR036312">
    <property type="entry name" value="Bifun_inhib/LTP/seed_sf"/>
</dbReference>
<accession>A0A078ICW9</accession>
<evidence type="ECO:0000313" key="3">
    <source>
        <dbReference type="EMBL" id="CAF2144085.1"/>
    </source>
</evidence>
<dbReference type="EMBL" id="LK032789">
    <property type="protein sequence ID" value="CDY48760.1"/>
    <property type="molecule type" value="Genomic_DNA"/>
</dbReference>
<dbReference type="PANTHER" id="PTHR33122">
    <property type="entry name" value="LIPID BINDING PROTEIN-RELATED"/>
    <property type="match status" value="1"/>
</dbReference>